<dbReference type="Proteomes" id="UP000095463">
    <property type="component" value="Unassembled WGS sequence"/>
</dbReference>
<gene>
    <name evidence="10" type="ORF">VW23_023595</name>
</gene>
<reference evidence="10 11" key="1">
    <citation type="journal article" date="2015" name="Genome Announc.">
        <title>Genome Assemblies of Three Soil-Associated Devosia species: D. insulae, D. limi, and D. soli.</title>
        <authorList>
            <person name="Hassan Y.I."/>
            <person name="Lepp D."/>
            <person name="Zhou T."/>
        </authorList>
    </citation>
    <scope>NUCLEOTIDE SEQUENCE [LARGE SCALE GENOMIC DNA]</scope>
    <source>
        <strain evidence="10 11">DS-56</strain>
    </source>
</reference>
<dbReference type="PANTHER" id="PTHR43649">
    <property type="entry name" value="ARABINOSE-BINDING PROTEIN-RELATED"/>
    <property type="match status" value="1"/>
</dbReference>
<feature type="signal peptide" evidence="9">
    <location>
        <begin position="1"/>
        <end position="21"/>
    </location>
</feature>
<keyword evidence="5" id="KW-0813">Transport</keyword>
<evidence type="ECO:0000256" key="8">
    <source>
        <dbReference type="ARBA" id="ARBA00034473"/>
    </source>
</evidence>
<evidence type="ECO:0000256" key="3">
    <source>
        <dbReference type="ARBA" id="ARBA00011557"/>
    </source>
</evidence>
<evidence type="ECO:0000256" key="1">
    <source>
        <dbReference type="ARBA" id="ARBA00004418"/>
    </source>
</evidence>
<evidence type="ECO:0000256" key="4">
    <source>
        <dbReference type="ARBA" id="ARBA00017470"/>
    </source>
</evidence>
<evidence type="ECO:0000256" key="2">
    <source>
        <dbReference type="ARBA" id="ARBA00008520"/>
    </source>
</evidence>
<evidence type="ECO:0000256" key="5">
    <source>
        <dbReference type="ARBA" id="ARBA00022448"/>
    </source>
</evidence>
<evidence type="ECO:0000256" key="6">
    <source>
        <dbReference type="ARBA" id="ARBA00022729"/>
    </source>
</evidence>
<dbReference type="AlphaFoldDB" id="A0A1E5XMX7"/>
<evidence type="ECO:0000313" key="11">
    <source>
        <dbReference type="Proteomes" id="UP000095463"/>
    </source>
</evidence>
<name>A0A1E5XMX7_9HYPH</name>
<dbReference type="InterPro" id="IPR006059">
    <property type="entry name" value="SBP"/>
</dbReference>
<evidence type="ECO:0000256" key="7">
    <source>
        <dbReference type="ARBA" id="ARBA00022764"/>
    </source>
</evidence>
<dbReference type="InterPro" id="IPR050490">
    <property type="entry name" value="Bact_solute-bd_prot1"/>
</dbReference>
<dbReference type="GO" id="GO:0042597">
    <property type="term" value="C:periplasmic space"/>
    <property type="evidence" value="ECO:0007669"/>
    <property type="project" value="UniProtKB-SubCell"/>
</dbReference>
<dbReference type="RefSeq" id="WP_069910815.1">
    <property type="nucleotide sequence ID" value="NZ_LAJE02000244.1"/>
</dbReference>
<sequence length="438" mass="48014">MWKVAVAAASVLIAVSSNALAREPVTLWFWGAPPNLQEAFQKVLVEPFNASQDQYELQMDYNNDVDNNVRVSVLAGEGPDLVYTSGPSYIAPLAKAGVLEPLEGYAEKFGWNDKLLNPVLDTCQQLGHLYCMPPSLISDGMFYNKALLEEKGWAVPKTLEEVETVMKAAQAEGLYASVTGNKGWQPVNENYASIFINNIVGPTKFYDILSTGKGWDSPEMQKAIEESARWFKAGYLGGKDYFSLNFDESISLVSQKKSPFFFAPSIGFQWATNYFKDATAGDFAFAPVPQLDASQPYPIYDMGVAFTLSINANSKVKDGAALVLDRIFSAEFAAEMAKVWPGYWGIPLKQFPSDPAATGLTKSFLEAMAAMTTAVDKGTFGFKIGTFFPPATSQVMFEDIESVWLDKMSAADMLKKAATTYADEKAQGLVQELPKPSL</sequence>
<accession>A0A1E5XMX7</accession>
<feature type="chain" id="PRO_5009190314" description="sn-glycerol-3-phosphate-binding periplasmic protein UgpB" evidence="9">
    <location>
        <begin position="22"/>
        <end position="438"/>
    </location>
</feature>
<proteinExistence type="inferred from homology"/>
<keyword evidence="6 9" id="KW-0732">Signal</keyword>
<comment type="function">
    <text evidence="8">Part of the ABC transporter complex UgpBAEC involved in sn-glycerol-3-phosphate (G3P) import. Binds G3P.</text>
</comment>
<dbReference type="Pfam" id="PF01547">
    <property type="entry name" value="SBP_bac_1"/>
    <property type="match status" value="1"/>
</dbReference>
<dbReference type="OrthoDB" id="8317736at2"/>
<dbReference type="EMBL" id="LAJE02000244">
    <property type="protein sequence ID" value="OEO29925.1"/>
    <property type="molecule type" value="Genomic_DNA"/>
</dbReference>
<keyword evidence="7" id="KW-0574">Periplasm</keyword>
<evidence type="ECO:0000256" key="9">
    <source>
        <dbReference type="SAM" id="SignalP"/>
    </source>
</evidence>
<comment type="subunit">
    <text evidence="3">The complex is composed of two ATP-binding proteins (UgpC), two transmembrane proteins (UgpA and UgpE) and a solute-binding protein (UgpB).</text>
</comment>
<comment type="caution">
    <text evidence="10">The sequence shown here is derived from an EMBL/GenBank/DDBJ whole genome shotgun (WGS) entry which is preliminary data.</text>
</comment>
<protein>
    <recommendedName>
        <fullName evidence="4">sn-glycerol-3-phosphate-binding periplasmic protein UgpB</fullName>
    </recommendedName>
</protein>
<dbReference type="Gene3D" id="3.40.190.10">
    <property type="entry name" value="Periplasmic binding protein-like II"/>
    <property type="match status" value="1"/>
</dbReference>
<dbReference type="PANTHER" id="PTHR43649:SF31">
    <property type="entry name" value="SN-GLYCEROL-3-PHOSPHATE-BINDING PERIPLASMIC PROTEIN UGPB"/>
    <property type="match status" value="1"/>
</dbReference>
<evidence type="ECO:0000313" key="10">
    <source>
        <dbReference type="EMBL" id="OEO29925.1"/>
    </source>
</evidence>
<dbReference type="SUPFAM" id="SSF53850">
    <property type="entry name" value="Periplasmic binding protein-like II"/>
    <property type="match status" value="1"/>
</dbReference>
<keyword evidence="11" id="KW-1185">Reference proteome</keyword>
<comment type="subcellular location">
    <subcellularLocation>
        <location evidence="1">Periplasm</location>
    </subcellularLocation>
</comment>
<organism evidence="10 11">
    <name type="scientific">Devosia insulae DS-56</name>
    <dbReference type="NCBI Taxonomy" id="1116389"/>
    <lineage>
        <taxon>Bacteria</taxon>
        <taxon>Pseudomonadati</taxon>
        <taxon>Pseudomonadota</taxon>
        <taxon>Alphaproteobacteria</taxon>
        <taxon>Hyphomicrobiales</taxon>
        <taxon>Devosiaceae</taxon>
        <taxon>Devosia</taxon>
    </lineage>
</organism>
<comment type="similarity">
    <text evidence="2">Belongs to the bacterial solute-binding protein 1 family.</text>
</comment>